<reference evidence="2 3" key="1">
    <citation type="submission" date="2019-09" db="EMBL/GenBank/DDBJ databases">
        <title>YIM 48816 draft genome.</title>
        <authorList>
            <person name="Jiang L."/>
        </authorList>
    </citation>
    <scope>NUCLEOTIDE SEQUENCE [LARGE SCALE GENOMIC DNA]</scope>
    <source>
        <strain evidence="2 3">YIM 48816</strain>
    </source>
</reference>
<gene>
    <name evidence="2" type="ORF">F6X53_23210</name>
</gene>
<comment type="caution">
    <text evidence="2">The sequence shown here is derived from an EMBL/GenBank/DDBJ whole genome shotgun (WGS) entry which is preliminary data.</text>
</comment>
<dbReference type="Pfam" id="PF18746">
    <property type="entry name" value="aGPT-Pplase3"/>
    <property type="match status" value="1"/>
</dbReference>
<evidence type="ECO:0000259" key="1">
    <source>
        <dbReference type="Pfam" id="PF18746"/>
    </source>
</evidence>
<organism evidence="2 3">
    <name type="scientific">Methylobacterium soli</name>
    <dbReference type="NCBI Taxonomy" id="553447"/>
    <lineage>
        <taxon>Bacteria</taxon>
        <taxon>Pseudomonadati</taxon>
        <taxon>Pseudomonadota</taxon>
        <taxon>Alphaproteobacteria</taxon>
        <taxon>Hyphomicrobiales</taxon>
        <taxon>Methylobacteriaceae</taxon>
        <taxon>Methylobacterium</taxon>
    </lineage>
</organism>
<dbReference type="RefSeq" id="WP_151002748.1">
    <property type="nucleotide sequence ID" value="NZ_BPQY01000179.1"/>
</dbReference>
<dbReference type="OrthoDB" id="965955at2"/>
<name>A0A6L3SSC4_9HYPH</name>
<dbReference type="Proteomes" id="UP000474159">
    <property type="component" value="Unassembled WGS sequence"/>
</dbReference>
<dbReference type="EMBL" id="VZZK01000030">
    <property type="protein sequence ID" value="KAB1076436.1"/>
    <property type="molecule type" value="Genomic_DNA"/>
</dbReference>
<keyword evidence="3" id="KW-1185">Reference proteome</keyword>
<dbReference type="AlphaFoldDB" id="A0A6L3SSC4"/>
<proteinExistence type="predicted"/>
<feature type="domain" description="Alpha-glutamyl/putrescinyl thymine pyrophosphorylase clade 3" evidence="1">
    <location>
        <begin position="31"/>
        <end position="302"/>
    </location>
</feature>
<protein>
    <recommendedName>
        <fullName evidence="1">Alpha-glutamyl/putrescinyl thymine pyrophosphorylase clade 3 domain-containing protein</fullName>
    </recommendedName>
</protein>
<evidence type="ECO:0000313" key="3">
    <source>
        <dbReference type="Proteomes" id="UP000474159"/>
    </source>
</evidence>
<dbReference type="InterPro" id="IPR041271">
    <property type="entry name" value="AGPT-Pplase3"/>
</dbReference>
<accession>A0A6L3SSC4</accession>
<evidence type="ECO:0000313" key="2">
    <source>
        <dbReference type="EMBL" id="KAB1076436.1"/>
    </source>
</evidence>
<sequence length="302" mass="33714">MWPSWASEHARLTQALRTHTGLLPGLADPRALDVLAWQLVASLRRESYYRQVQAKPVSAERANPNNPSFDAERAVAYHVRQGDMDEAGWLIFLMTHFARPADSGWRRLQDVYGRLGTGRWDWVTVSEDPEAFATWLAANWMSIGGKFGNHRKYESLRPDSNRPMAAVVAAYVRWIGPGGHARFYADVVRRTGNDPRAIFDALYRDLRVPTFGRLAKFDYLSLIGRYGIAPIEAGSAYLEGATGPANGARLLLDGRRDAPSKIDRLQADLDALDGDLGVGMAVMEDALCNWQKSPARFVHFKG</sequence>